<sequence length="64" mass="7138">MIVVKTSLVVYLAAGLIDFLRDKCLICVADPKFSLIGTYVRIKFVKERTAIGLSKLVEELLCGY</sequence>
<reference evidence="1 2" key="1">
    <citation type="journal article" date="2020" name="Biotechnol. Biofuels">
        <title>New insights from the biogas microbiome by comprehensive genome-resolved metagenomics of nearly 1600 species originating from multiple anaerobic digesters.</title>
        <authorList>
            <person name="Campanaro S."/>
            <person name="Treu L."/>
            <person name="Rodriguez-R L.M."/>
            <person name="Kovalovszki A."/>
            <person name="Ziels R.M."/>
            <person name="Maus I."/>
            <person name="Zhu X."/>
            <person name="Kougias P.G."/>
            <person name="Basile A."/>
            <person name="Luo G."/>
            <person name="Schluter A."/>
            <person name="Konstantinidis K.T."/>
            <person name="Angelidaki I."/>
        </authorList>
    </citation>
    <scope>NUCLEOTIDE SEQUENCE [LARGE SCALE GENOMIC DNA]</scope>
    <source>
        <strain evidence="1">AS27yjCOA_65</strain>
    </source>
</reference>
<accession>A0A7X9FRD1</accession>
<proteinExistence type="predicted"/>
<gene>
    <name evidence="1" type="ORF">GYA55_06200</name>
</gene>
<dbReference type="EMBL" id="JAAZON010000268">
    <property type="protein sequence ID" value="NMC62746.1"/>
    <property type="molecule type" value="Genomic_DNA"/>
</dbReference>
<organism evidence="1 2">
    <name type="scientific">SAR324 cluster bacterium</name>
    <dbReference type="NCBI Taxonomy" id="2024889"/>
    <lineage>
        <taxon>Bacteria</taxon>
        <taxon>Deltaproteobacteria</taxon>
        <taxon>SAR324 cluster</taxon>
    </lineage>
</organism>
<evidence type="ECO:0000313" key="1">
    <source>
        <dbReference type="EMBL" id="NMC62746.1"/>
    </source>
</evidence>
<comment type="caution">
    <text evidence="1">The sequence shown here is derived from an EMBL/GenBank/DDBJ whole genome shotgun (WGS) entry which is preliminary data.</text>
</comment>
<protein>
    <submittedName>
        <fullName evidence="1">Uncharacterized protein</fullName>
    </submittedName>
</protein>
<evidence type="ECO:0000313" key="2">
    <source>
        <dbReference type="Proteomes" id="UP000524246"/>
    </source>
</evidence>
<dbReference type="Proteomes" id="UP000524246">
    <property type="component" value="Unassembled WGS sequence"/>
</dbReference>
<name>A0A7X9FRD1_9DELT</name>
<dbReference type="AlphaFoldDB" id="A0A7X9FRD1"/>